<dbReference type="Gene3D" id="3.40.640.10">
    <property type="entry name" value="Type I PLP-dependent aspartate aminotransferase-like (Major domain)"/>
    <property type="match status" value="1"/>
</dbReference>
<dbReference type="InterPro" id="IPR015421">
    <property type="entry name" value="PyrdxlP-dep_Trfase_major"/>
</dbReference>
<dbReference type="Proteomes" id="UP000774935">
    <property type="component" value="Unassembled WGS sequence"/>
</dbReference>
<proteinExistence type="inferred from homology"/>
<dbReference type="EMBL" id="JAHWXQ010000002">
    <property type="protein sequence ID" value="MBW3365103.1"/>
    <property type="molecule type" value="Genomic_DNA"/>
</dbReference>
<keyword evidence="3" id="KW-0808">Transferase</keyword>
<dbReference type="InterPro" id="IPR015424">
    <property type="entry name" value="PyrdxlP-dep_Trfase"/>
</dbReference>
<protein>
    <submittedName>
        <fullName evidence="3">Aminotransferase class V-fold PLP-dependent enzyme</fullName>
    </submittedName>
</protein>
<dbReference type="SUPFAM" id="SSF53383">
    <property type="entry name" value="PLP-dependent transferases"/>
    <property type="match status" value="1"/>
</dbReference>
<keyword evidence="2" id="KW-0663">Pyridoxal phosphate</keyword>
<comment type="similarity">
    <text evidence="1 2">Belongs to the DegT/DnrJ/EryC1 family.</text>
</comment>
<accession>A0ABS6XC90</accession>
<dbReference type="PANTHER" id="PTHR30244:SF34">
    <property type="entry name" value="DTDP-4-AMINO-4,6-DIDEOXYGALACTOSE TRANSAMINASE"/>
    <property type="match status" value="1"/>
</dbReference>
<dbReference type="RefSeq" id="WP_199109627.1">
    <property type="nucleotide sequence ID" value="NZ_JAHWXQ010000002.1"/>
</dbReference>
<evidence type="ECO:0000313" key="4">
    <source>
        <dbReference type="Proteomes" id="UP000774935"/>
    </source>
</evidence>
<keyword evidence="4" id="KW-1185">Reference proteome</keyword>
<evidence type="ECO:0000256" key="2">
    <source>
        <dbReference type="RuleBase" id="RU004508"/>
    </source>
</evidence>
<organism evidence="3 4">
    <name type="scientific">Pontibacter populi</name>
    <dbReference type="NCBI Taxonomy" id="890055"/>
    <lineage>
        <taxon>Bacteria</taxon>
        <taxon>Pseudomonadati</taxon>
        <taxon>Bacteroidota</taxon>
        <taxon>Cytophagia</taxon>
        <taxon>Cytophagales</taxon>
        <taxon>Hymenobacteraceae</taxon>
        <taxon>Pontibacter</taxon>
    </lineage>
</organism>
<evidence type="ECO:0000313" key="3">
    <source>
        <dbReference type="EMBL" id="MBW3365103.1"/>
    </source>
</evidence>
<reference evidence="3 4" key="1">
    <citation type="submission" date="2021-07" db="EMBL/GenBank/DDBJ databases">
        <authorList>
            <person name="Kim M.K."/>
        </authorList>
    </citation>
    <scope>NUCLEOTIDE SEQUENCE [LARGE SCALE GENOMIC DNA]</scope>
    <source>
        <strain evidence="3 4">HLY7-15</strain>
    </source>
</reference>
<dbReference type="PANTHER" id="PTHR30244">
    <property type="entry name" value="TRANSAMINASE"/>
    <property type="match status" value="1"/>
</dbReference>
<dbReference type="Pfam" id="PF01041">
    <property type="entry name" value="DegT_DnrJ_EryC1"/>
    <property type="match status" value="1"/>
</dbReference>
<keyword evidence="3" id="KW-0032">Aminotransferase</keyword>
<gene>
    <name evidence="3" type="ORF">KYK27_08610</name>
</gene>
<sequence>MRKPNPSRSLLIWPPLPLGVYFKKKADQLPFPLNQEGCRVYSLARHAIWNACQSLQLGSGDVVLAPAYHHGSEIEALIEAGLQIRYYEVNQALEPDPESLQALITPEVRALYIIHYLGFAQDAGFWRQWCDRNNLLLIEDAAQAFLATHQGQPVGSFGHMGVFCLYKTYGIPDGGAVISTIPPAFPAAVAETGGWRAFKRHVNWIAARRAEVGRIHLFFKPIVTWWNKKWHRMRGQLTIEFDMGNPASPPSALTNYLLPKILDDTTAERRRENYRFLLKHLIDMVPAPFASVPDGASPFAFPVEVHDARNFLMQLRKRGVVGLLFWLNPHPSLPVEDFPRSKRLREGLVALPVHQELTLVDLQQIVDAVMDVRVKKEATIGALV</sequence>
<dbReference type="Gene3D" id="3.90.1150.10">
    <property type="entry name" value="Aspartate Aminotransferase, domain 1"/>
    <property type="match status" value="1"/>
</dbReference>
<dbReference type="InterPro" id="IPR000653">
    <property type="entry name" value="DegT/StrS_aminotransferase"/>
</dbReference>
<dbReference type="GO" id="GO:0008483">
    <property type="term" value="F:transaminase activity"/>
    <property type="evidence" value="ECO:0007669"/>
    <property type="project" value="UniProtKB-KW"/>
</dbReference>
<name>A0ABS6XC90_9BACT</name>
<comment type="caution">
    <text evidence="3">The sequence shown here is derived from an EMBL/GenBank/DDBJ whole genome shotgun (WGS) entry which is preliminary data.</text>
</comment>
<evidence type="ECO:0000256" key="1">
    <source>
        <dbReference type="ARBA" id="ARBA00037999"/>
    </source>
</evidence>
<dbReference type="InterPro" id="IPR015422">
    <property type="entry name" value="PyrdxlP-dep_Trfase_small"/>
</dbReference>